<feature type="domain" description="GerMN" evidence="3">
    <location>
        <begin position="267"/>
        <end position="358"/>
    </location>
</feature>
<dbReference type="PATRIC" id="fig|1246626.3.peg.2637"/>
<dbReference type="KEGG" id="ble:BleG1_2645"/>
<feature type="chain" id="PRO_5001584654" evidence="2">
    <location>
        <begin position="26"/>
        <end position="377"/>
    </location>
</feature>
<feature type="compositionally biased region" description="Basic and acidic residues" evidence="1">
    <location>
        <begin position="59"/>
        <end position="69"/>
    </location>
</feature>
<dbReference type="RefSeq" id="WP_038481716.1">
    <property type="nucleotide sequence ID" value="NZ_CP003923.1"/>
</dbReference>
<evidence type="ECO:0000256" key="1">
    <source>
        <dbReference type="SAM" id="MobiDB-lite"/>
    </source>
</evidence>
<dbReference type="PROSITE" id="PS51257">
    <property type="entry name" value="PROKAR_LIPOPROTEIN"/>
    <property type="match status" value="1"/>
</dbReference>
<dbReference type="EMBL" id="CP003923">
    <property type="protein sequence ID" value="AIC95210.1"/>
    <property type="molecule type" value="Genomic_DNA"/>
</dbReference>
<evidence type="ECO:0000313" key="5">
    <source>
        <dbReference type="Proteomes" id="UP000027142"/>
    </source>
</evidence>
<dbReference type="Pfam" id="PF10646">
    <property type="entry name" value="Germane"/>
    <property type="match status" value="2"/>
</dbReference>
<proteinExistence type="predicted"/>
<feature type="region of interest" description="Disordered" evidence="1">
    <location>
        <begin position="24"/>
        <end position="86"/>
    </location>
</feature>
<dbReference type="OrthoDB" id="1715058at2"/>
<dbReference type="AlphaFoldDB" id="A0A060LZK8"/>
<dbReference type="Proteomes" id="UP000027142">
    <property type="component" value="Chromosome"/>
</dbReference>
<dbReference type="SMART" id="SM00909">
    <property type="entry name" value="Germane"/>
    <property type="match status" value="2"/>
</dbReference>
<feature type="signal peptide" evidence="2">
    <location>
        <begin position="1"/>
        <end position="25"/>
    </location>
</feature>
<evidence type="ECO:0000259" key="3">
    <source>
        <dbReference type="SMART" id="SM00909"/>
    </source>
</evidence>
<keyword evidence="2" id="KW-0732">Signal</keyword>
<protein>
    <submittedName>
        <fullName evidence="4">Germination protein GerM</fullName>
    </submittedName>
</protein>
<sequence>MRKLIGISAPLIVTLTLAVGCSTGADEPVSLDDPEITYTNETEETDPSLSEADEEGSEEEKGAEENKNTDEDEDADAEPTPDQDPEAQNLRQLYLFDSNGMVVPQTIELPKTDSTMKQSLEYLVADGPLQDVLPSGFRAVLPAGTTVDVNHLKEDKIAVANFSNEFEEYNVADEKGMFEAVTWTLTQFDDVDEVKIEVNGVELEQLPMSETPIVGNFSREDGINLDYSNVVDFTNSQDVTVYFLGSHENETYYVPVTRRVADEDNEIATVVNELIDGPSLQMRTLLTEMNDDMMLLNDPEIKDGELVLDFNEAIQTMVGDQSYIEQSIIESIALSLTERNDVEKISILVNGKENVFSESGEAVETIQRPAHINKNPL</sequence>
<reference evidence="4 5" key="1">
    <citation type="journal article" date="2014" name="Gene">
        <title>A comparative genomic analysis of the alkalitolerant soil bacterium Bacillus lehensis G1.</title>
        <authorList>
            <person name="Noor Y.M."/>
            <person name="Samsulrizal N.H."/>
            <person name="Jema'on N.A."/>
            <person name="Low K.O."/>
            <person name="Ramli A.N."/>
            <person name="Alias N.I."/>
            <person name="Damis S.I."/>
            <person name="Fuzi S.F."/>
            <person name="Isa M.N."/>
            <person name="Murad A.M."/>
            <person name="Raih M.F."/>
            <person name="Bakar F.D."/>
            <person name="Najimudin N."/>
            <person name="Mahadi N.M."/>
            <person name="Illias R.M."/>
        </authorList>
    </citation>
    <scope>NUCLEOTIDE SEQUENCE [LARGE SCALE GENOMIC DNA]</scope>
    <source>
        <strain evidence="4 5">G1</strain>
    </source>
</reference>
<dbReference type="eggNOG" id="COG5401">
    <property type="taxonomic scope" value="Bacteria"/>
</dbReference>
<dbReference type="InterPro" id="IPR019606">
    <property type="entry name" value="GerMN"/>
</dbReference>
<feature type="compositionally biased region" description="Acidic residues" evidence="1">
    <location>
        <begin position="70"/>
        <end position="85"/>
    </location>
</feature>
<organism evidence="4 5">
    <name type="scientific">Shouchella lehensis G1</name>
    <dbReference type="NCBI Taxonomy" id="1246626"/>
    <lineage>
        <taxon>Bacteria</taxon>
        <taxon>Bacillati</taxon>
        <taxon>Bacillota</taxon>
        <taxon>Bacilli</taxon>
        <taxon>Bacillales</taxon>
        <taxon>Bacillaceae</taxon>
        <taxon>Shouchella</taxon>
    </lineage>
</organism>
<evidence type="ECO:0000256" key="2">
    <source>
        <dbReference type="SAM" id="SignalP"/>
    </source>
</evidence>
<feature type="domain" description="GerMN" evidence="3">
    <location>
        <begin position="116"/>
        <end position="207"/>
    </location>
</feature>
<dbReference type="STRING" id="1246626.BleG1_2645"/>
<accession>A0A060LZK8</accession>
<evidence type="ECO:0000313" key="4">
    <source>
        <dbReference type="EMBL" id="AIC95210.1"/>
    </source>
</evidence>
<dbReference type="HOGENOM" id="CLU_059512_0_0_9"/>
<gene>
    <name evidence="4" type="ORF">BleG1_2645</name>
</gene>
<keyword evidence="5" id="KW-1185">Reference proteome</keyword>
<feature type="compositionally biased region" description="Acidic residues" evidence="1">
    <location>
        <begin position="29"/>
        <end position="58"/>
    </location>
</feature>
<name>A0A060LZK8_9BACI</name>